<evidence type="ECO:0000256" key="2">
    <source>
        <dbReference type="ARBA" id="ARBA00022737"/>
    </source>
</evidence>
<feature type="region of interest" description="Disordered" evidence="3">
    <location>
        <begin position="280"/>
        <end position="303"/>
    </location>
</feature>
<evidence type="ECO:0000313" key="5">
    <source>
        <dbReference type="EMBL" id="SDW97020.1"/>
    </source>
</evidence>
<dbReference type="PANTHER" id="PTHR11364">
    <property type="entry name" value="THIOSULFATE SULFERTANSFERASE"/>
    <property type="match status" value="1"/>
</dbReference>
<keyword evidence="5" id="KW-0670">Pyruvate</keyword>
<name>A0A1H2XW41_THIRO</name>
<dbReference type="CDD" id="cd01448">
    <property type="entry name" value="TST_Repeat_1"/>
    <property type="match status" value="1"/>
</dbReference>
<evidence type="ECO:0000256" key="3">
    <source>
        <dbReference type="SAM" id="MobiDB-lite"/>
    </source>
</evidence>
<dbReference type="OrthoDB" id="9781034at2"/>
<dbReference type="Gene3D" id="3.40.250.10">
    <property type="entry name" value="Rhodanese-like domain"/>
    <property type="match status" value="2"/>
</dbReference>
<dbReference type="InterPro" id="IPR036873">
    <property type="entry name" value="Rhodanese-like_dom_sf"/>
</dbReference>
<dbReference type="PROSITE" id="PS50206">
    <property type="entry name" value="RHODANESE_3"/>
    <property type="match status" value="2"/>
</dbReference>
<dbReference type="STRING" id="1058.SAMN05421783_111134"/>
<dbReference type="Proteomes" id="UP000198816">
    <property type="component" value="Unassembled WGS sequence"/>
</dbReference>
<dbReference type="GO" id="GO:0004792">
    <property type="term" value="F:thiosulfate-cyanide sulfurtransferase activity"/>
    <property type="evidence" value="ECO:0007669"/>
    <property type="project" value="TreeGrafter"/>
</dbReference>
<dbReference type="FunFam" id="3.40.250.10:FF:000035">
    <property type="entry name" value="Thiosulfate sulfurtransferase"/>
    <property type="match status" value="1"/>
</dbReference>
<keyword evidence="6" id="KW-1185">Reference proteome</keyword>
<keyword evidence="2" id="KW-0677">Repeat</keyword>
<dbReference type="RefSeq" id="WP_093032690.1">
    <property type="nucleotide sequence ID" value="NZ_FNNZ01000011.1"/>
</dbReference>
<sequence>MNGVAGSVVDAPTLLAGIEDPDLRLFDCRFSLADPEAGHRAYAEGHLPGAAYADLDAHLSSRIGPTTGRHPLPDPARLAAWLGDCGVSSRTRVVVYDDVGGGFAARLWWLLRWIGHDRVALLDGGLQAWIASCGALTREVPHHEPGELTARPDDTRWITTEALAAELAADLTAGRLTLIDARAPERFQGDREPIDPVAGHIPGAINLPLTDNLDTDGRFLSAERLRERFTRAIGQVPASSIVHSCGSGVNACHNLLAMELAGLHGSRLYAGSWSEWIRSPERPVATGPDEGDLRNRNDHGGAT</sequence>
<dbReference type="PANTHER" id="PTHR11364:SF27">
    <property type="entry name" value="SULFURTRANSFERASE"/>
    <property type="match status" value="1"/>
</dbReference>
<dbReference type="InterPro" id="IPR001763">
    <property type="entry name" value="Rhodanese-like_dom"/>
</dbReference>
<dbReference type="EMBL" id="FNNZ01000011">
    <property type="protein sequence ID" value="SDW97020.1"/>
    <property type="molecule type" value="Genomic_DNA"/>
</dbReference>
<feature type="domain" description="Rhodanese" evidence="4">
    <location>
        <begin position="172"/>
        <end position="285"/>
    </location>
</feature>
<proteinExistence type="predicted"/>
<keyword evidence="1 5" id="KW-0808">Transferase</keyword>
<evidence type="ECO:0000259" key="4">
    <source>
        <dbReference type="PROSITE" id="PS50206"/>
    </source>
</evidence>
<dbReference type="InterPro" id="IPR045078">
    <property type="entry name" value="TST/MPST-like"/>
</dbReference>
<evidence type="ECO:0000313" key="6">
    <source>
        <dbReference type="Proteomes" id="UP000198816"/>
    </source>
</evidence>
<dbReference type="CDD" id="cd01449">
    <property type="entry name" value="TST_Repeat_2"/>
    <property type="match status" value="1"/>
</dbReference>
<feature type="domain" description="Rhodanese" evidence="4">
    <location>
        <begin position="19"/>
        <end position="138"/>
    </location>
</feature>
<organism evidence="5 6">
    <name type="scientific">Thiocapsa roseopersicina</name>
    <dbReference type="NCBI Taxonomy" id="1058"/>
    <lineage>
        <taxon>Bacteria</taxon>
        <taxon>Pseudomonadati</taxon>
        <taxon>Pseudomonadota</taxon>
        <taxon>Gammaproteobacteria</taxon>
        <taxon>Chromatiales</taxon>
        <taxon>Chromatiaceae</taxon>
        <taxon>Thiocapsa</taxon>
    </lineage>
</organism>
<gene>
    <name evidence="5" type="ORF">SAMN05421783_111134</name>
</gene>
<evidence type="ECO:0000256" key="1">
    <source>
        <dbReference type="ARBA" id="ARBA00022679"/>
    </source>
</evidence>
<dbReference type="SUPFAM" id="SSF52821">
    <property type="entry name" value="Rhodanese/Cell cycle control phosphatase"/>
    <property type="match status" value="2"/>
</dbReference>
<protein>
    <submittedName>
        <fullName evidence="5">Thiosulfate/3-mercaptopyruvate sulfurtransferase</fullName>
    </submittedName>
</protein>
<feature type="compositionally biased region" description="Basic and acidic residues" evidence="3">
    <location>
        <begin position="291"/>
        <end position="303"/>
    </location>
</feature>
<accession>A0A1H2XW41</accession>
<dbReference type="Pfam" id="PF00581">
    <property type="entry name" value="Rhodanese"/>
    <property type="match status" value="2"/>
</dbReference>
<dbReference type="AlphaFoldDB" id="A0A1H2XW41"/>
<dbReference type="SMART" id="SM00450">
    <property type="entry name" value="RHOD"/>
    <property type="match status" value="2"/>
</dbReference>
<reference evidence="6" key="1">
    <citation type="submission" date="2016-10" db="EMBL/GenBank/DDBJ databases">
        <authorList>
            <person name="Varghese N."/>
            <person name="Submissions S."/>
        </authorList>
    </citation>
    <scope>NUCLEOTIDE SEQUENCE [LARGE SCALE GENOMIC DNA]</scope>
    <source>
        <strain evidence="6">DSM 217</strain>
    </source>
</reference>